<keyword evidence="1" id="KW-0812">Transmembrane</keyword>
<reference evidence="2 3" key="1">
    <citation type="submission" date="2024-05" db="EMBL/GenBank/DDBJ databases">
        <title>Halomonas sp. SSM6 16S ribosomal RNA gene Genome sequencing and assembly.</title>
        <authorList>
            <person name="Yook S."/>
        </authorList>
    </citation>
    <scope>NUCLEOTIDE SEQUENCE [LARGE SCALE GENOMIC DNA]</scope>
    <source>
        <strain evidence="2 3">SSM6</strain>
    </source>
</reference>
<evidence type="ECO:0000313" key="3">
    <source>
        <dbReference type="Proteomes" id="UP001442468"/>
    </source>
</evidence>
<evidence type="ECO:0000313" key="2">
    <source>
        <dbReference type="EMBL" id="MEQ6918150.1"/>
    </source>
</evidence>
<keyword evidence="1" id="KW-0472">Membrane</keyword>
<dbReference type="RefSeq" id="WP_349762424.1">
    <property type="nucleotide sequence ID" value="NZ_JBEGCJ010000005.1"/>
</dbReference>
<dbReference type="EMBL" id="JBEGCJ010000005">
    <property type="protein sequence ID" value="MEQ6918150.1"/>
    <property type="molecule type" value="Genomic_DNA"/>
</dbReference>
<protein>
    <submittedName>
        <fullName evidence="2">Uncharacterized protein</fullName>
    </submittedName>
</protein>
<keyword evidence="3" id="KW-1185">Reference proteome</keyword>
<keyword evidence="1" id="KW-1133">Transmembrane helix</keyword>
<feature type="transmembrane region" description="Helical" evidence="1">
    <location>
        <begin position="21"/>
        <end position="42"/>
    </location>
</feature>
<proteinExistence type="predicted"/>
<gene>
    <name evidence="2" type="ORF">ABE960_11525</name>
</gene>
<organism evidence="2 3">
    <name type="scientific">Halomonas aquatica</name>
    <dbReference type="NCBI Taxonomy" id="3151123"/>
    <lineage>
        <taxon>Bacteria</taxon>
        <taxon>Pseudomonadati</taxon>
        <taxon>Pseudomonadota</taxon>
        <taxon>Gammaproteobacteria</taxon>
        <taxon>Oceanospirillales</taxon>
        <taxon>Halomonadaceae</taxon>
        <taxon>Halomonas</taxon>
    </lineage>
</organism>
<name>A0ABV1NIC5_9GAMM</name>
<accession>A0ABV1NIC5</accession>
<comment type="caution">
    <text evidence="2">The sequence shown here is derived from an EMBL/GenBank/DDBJ whole genome shotgun (WGS) entry which is preliminary data.</text>
</comment>
<dbReference type="Proteomes" id="UP001442468">
    <property type="component" value="Unassembled WGS sequence"/>
</dbReference>
<evidence type="ECO:0000256" key="1">
    <source>
        <dbReference type="SAM" id="Phobius"/>
    </source>
</evidence>
<sequence length="47" mass="5127">MTATRIANVPFERAIMASLPFCVAFIVVILLLVIIPGLSTWIPSLLD</sequence>